<evidence type="ECO:0000313" key="7">
    <source>
        <dbReference type="Proteomes" id="UP001549773"/>
    </source>
</evidence>
<dbReference type="InterPro" id="IPR042216">
    <property type="entry name" value="MitoNEET_CISD"/>
</dbReference>
<keyword evidence="2" id="KW-0479">Metal-binding</keyword>
<comment type="caution">
    <text evidence="6">The sequence shown here is derived from an EMBL/GenBank/DDBJ whole genome shotgun (WGS) entry which is preliminary data.</text>
</comment>
<dbReference type="Pfam" id="PF09360">
    <property type="entry name" value="zf-CDGSH"/>
    <property type="match status" value="1"/>
</dbReference>
<proteinExistence type="predicted"/>
<organism evidence="6 7">
    <name type="scientific">Sediminicola luteus</name>
    <dbReference type="NCBI Taxonomy" id="319238"/>
    <lineage>
        <taxon>Bacteria</taxon>
        <taxon>Pseudomonadati</taxon>
        <taxon>Bacteroidota</taxon>
        <taxon>Flavobacteriia</taxon>
        <taxon>Flavobacteriales</taxon>
        <taxon>Flavobacteriaceae</taxon>
        <taxon>Sediminicola</taxon>
    </lineage>
</organism>
<sequence>MDKEITKEYSNGELTVVWKPKACIHSEECIHALPNVYKPKEKPWITPENATTQELKDQIAKCPSGALSYYMNEEGKKIIEKENDNMETKVEVKENGPLLVHGTLKVTDKTGKEEIKKRITAFCRCGASSNKPYCDGTHNEISFKG</sequence>
<accession>A0ABV2TW46</accession>
<reference evidence="6 7" key="1">
    <citation type="submission" date="2024-07" db="EMBL/GenBank/DDBJ databases">
        <title>The genome sequence of type strain Sediminicola luteus GDMCC 1.2596T.</title>
        <authorList>
            <person name="Liu Y."/>
        </authorList>
    </citation>
    <scope>NUCLEOTIDE SEQUENCE [LARGE SCALE GENOMIC DNA]</scope>
    <source>
        <strain evidence="6 7">GDMCC 1.2596</strain>
    </source>
</reference>
<keyword evidence="7" id="KW-1185">Reference proteome</keyword>
<evidence type="ECO:0000259" key="5">
    <source>
        <dbReference type="SMART" id="SM00704"/>
    </source>
</evidence>
<keyword evidence="1" id="KW-0001">2Fe-2S</keyword>
<dbReference type="Pfam" id="PF06902">
    <property type="entry name" value="Fer4_19"/>
    <property type="match status" value="1"/>
</dbReference>
<evidence type="ECO:0000313" key="6">
    <source>
        <dbReference type="EMBL" id="MET7029491.1"/>
    </source>
</evidence>
<protein>
    <submittedName>
        <fullName evidence="6">(4Fe-4S)-binding protein</fullName>
    </submittedName>
</protein>
<dbReference type="Proteomes" id="UP001549773">
    <property type="component" value="Unassembled WGS sequence"/>
</dbReference>
<dbReference type="InterPro" id="IPR018967">
    <property type="entry name" value="FeS-contain_CDGSH-typ"/>
</dbReference>
<gene>
    <name evidence="6" type="ORF">ABXZ32_08790</name>
</gene>
<evidence type="ECO:0000256" key="2">
    <source>
        <dbReference type="ARBA" id="ARBA00022723"/>
    </source>
</evidence>
<dbReference type="InterPro" id="IPR010693">
    <property type="entry name" value="Divergent_4Fe-4S_mono-cluster"/>
</dbReference>
<evidence type="ECO:0000256" key="1">
    <source>
        <dbReference type="ARBA" id="ARBA00022714"/>
    </source>
</evidence>
<keyword evidence="4" id="KW-0411">Iron-sulfur</keyword>
<evidence type="ECO:0000256" key="3">
    <source>
        <dbReference type="ARBA" id="ARBA00023004"/>
    </source>
</evidence>
<dbReference type="SMART" id="SM00704">
    <property type="entry name" value="ZnF_CDGSH"/>
    <property type="match status" value="1"/>
</dbReference>
<evidence type="ECO:0000256" key="4">
    <source>
        <dbReference type="ARBA" id="ARBA00023014"/>
    </source>
</evidence>
<name>A0ABV2TW46_9FLAO</name>
<keyword evidence="3" id="KW-0408">Iron</keyword>
<dbReference type="RefSeq" id="WP_354618309.1">
    <property type="nucleotide sequence ID" value="NZ_JBEWYP010000004.1"/>
</dbReference>
<dbReference type="EMBL" id="JBEWYP010000004">
    <property type="protein sequence ID" value="MET7029491.1"/>
    <property type="molecule type" value="Genomic_DNA"/>
</dbReference>
<feature type="domain" description="Iron-binding zinc finger CDGSH type" evidence="5">
    <location>
        <begin position="105"/>
        <end position="144"/>
    </location>
</feature>
<dbReference type="Gene3D" id="3.40.5.90">
    <property type="entry name" value="CDGSH iron-sulfur domain, mitoNEET-type"/>
    <property type="match status" value="1"/>
</dbReference>